<feature type="non-terminal residue" evidence="4">
    <location>
        <position position="300"/>
    </location>
</feature>
<feature type="domain" description="HSac2" evidence="3">
    <location>
        <begin position="100"/>
        <end position="274"/>
    </location>
</feature>
<dbReference type="InterPro" id="IPR034753">
    <property type="entry name" value="hSac2"/>
</dbReference>
<dbReference type="AlphaFoldDB" id="V9L6J4"/>
<organism evidence="4">
    <name type="scientific">Callorhinchus milii</name>
    <name type="common">Ghost shark</name>
    <dbReference type="NCBI Taxonomy" id="7868"/>
    <lineage>
        <taxon>Eukaryota</taxon>
        <taxon>Metazoa</taxon>
        <taxon>Chordata</taxon>
        <taxon>Craniata</taxon>
        <taxon>Vertebrata</taxon>
        <taxon>Chondrichthyes</taxon>
        <taxon>Holocephali</taxon>
        <taxon>Chimaeriformes</taxon>
        <taxon>Callorhinchidae</taxon>
        <taxon>Callorhinchus</taxon>
    </lineage>
</organism>
<sequence length="300" mass="32860">MAEAGDGSNFQPVDLSSGPGDGWGPSGGPGGVELGAELAMDMLRSDENQERTPGIPGIQHGDSQDISLQKTATAPTTTPGTTPGTQLSPAQSYKLRKFFVLRPGTIEQAIADVTALLNKDLDGELQSTWLLTEIDHWDNERERIALICTKSLLICKYDFMMLTCVQYQRIPLNYIDRVCSGSFTAPNHSLNRREGTGLRIHWDKLREESLISRWNPWSGDIPYTTFTQHPAATAGHGFSHSHLCQLEGFGGDLVGAVRRAYQADPVPGRANGVLVLSQPILIETYVGLMSMINNQRSEEH</sequence>
<reference evidence="4" key="1">
    <citation type="journal article" date="2014" name="Nature">
        <title>Elephant shark genome provides unique insights into gnathostome evolution.</title>
        <authorList>
            <consortium name="International Elephant Shark Genome Sequencing Consortium"/>
            <person name="Venkatesh B."/>
            <person name="Lee A.P."/>
            <person name="Ravi V."/>
            <person name="Maurya A.K."/>
            <person name="Lian M.M."/>
            <person name="Swann J.B."/>
            <person name="Ohta Y."/>
            <person name="Flajnik M.F."/>
            <person name="Sutoh Y."/>
            <person name="Kasahara M."/>
            <person name="Hoon S."/>
            <person name="Gangu V."/>
            <person name="Roy S.W."/>
            <person name="Irimia M."/>
            <person name="Korzh V."/>
            <person name="Kondrychyn I."/>
            <person name="Lim Z.W."/>
            <person name="Tay B.H."/>
            <person name="Tohari S."/>
            <person name="Kong K.W."/>
            <person name="Ho S."/>
            <person name="Lorente-Galdos B."/>
            <person name="Quilez J."/>
            <person name="Marques-Bonet T."/>
            <person name="Raney B.J."/>
            <person name="Ingham P.W."/>
            <person name="Tay A."/>
            <person name="Hillier L.W."/>
            <person name="Minx P."/>
            <person name="Boehm T."/>
            <person name="Wilson R.K."/>
            <person name="Brenner S."/>
            <person name="Warren W.C."/>
        </authorList>
    </citation>
    <scope>NUCLEOTIDE SEQUENCE</scope>
    <source>
        <tissue evidence="4">Intestine</tissue>
    </source>
</reference>
<comment type="similarity">
    <text evidence="1">Belongs to the TPRG1 family.</text>
</comment>
<dbReference type="GO" id="GO:0005737">
    <property type="term" value="C:cytoplasm"/>
    <property type="evidence" value="ECO:0007669"/>
    <property type="project" value="TreeGrafter"/>
</dbReference>
<dbReference type="PANTHER" id="PTHR31108:SF6">
    <property type="entry name" value="TUMOR PROTEIN P63-REGULATED GENE 1 PROTEIN"/>
    <property type="match status" value="1"/>
</dbReference>
<dbReference type="PANTHER" id="PTHR31108">
    <property type="entry name" value="TUMOR PROTEIN P63-REGULATED GENE 1-LIKE PROTEIN"/>
    <property type="match status" value="1"/>
</dbReference>
<protein>
    <submittedName>
        <fullName evidence="4">Tumor protein p63 regulated 1</fullName>
    </submittedName>
</protein>
<dbReference type="Pfam" id="PF12456">
    <property type="entry name" value="hSac2"/>
    <property type="match status" value="1"/>
</dbReference>
<proteinExistence type="evidence at transcript level"/>
<dbReference type="InterPro" id="IPR022158">
    <property type="entry name" value="Inositol_phosphatase"/>
</dbReference>
<feature type="compositionally biased region" description="Gly residues" evidence="2">
    <location>
        <begin position="19"/>
        <end position="33"/>
    </location>
</feature>
<dbReference type="InterPro" id="IPR040242">
    <property type="entry name" value="TPRG1-like"/>
</dbReference>
<dbReference type="PROSITE" id="PS51791">
    <property type="entry name" value="HSAC2"/>
    <property type="match status" value="1"/>
</dbReference>
<accession>V9L6J4</accession>
<evidence type="ECO:0000256" key="1">
    <source>
        <dbReference type="ARBA" id="ARBA00009163"/>
    </source>
</evidence>
<evidence type="ECO:0000259" key="3">
    <source>
        <dbReference type="PROSITE" id="PS51791"/>
    </source>
</evidence>
<feature type="region of interest" description="Disordered" evidence="2">
    <location>
        <begin position="1"/>
        <end position="34"/>
    </location>
</feature>
<dbReference type="EMBL" id="JW874818">
    <property type="protein sequence ID" value="AFP07335.1"/>
    <property type="molecule type" value="mRNA"/>
</dbReference>
<evidence type="ECO:0000313" key="4">
    <source>
        <dbReference type="EMBL" id="AFP07335.1"/>
    </source>
</evidence>
<evidence type="ECO:0000256" key="2">
    <source>
        <dbReference type="SAM" id="MobiDB-lite"/>
    </source>
</evidence>
<name>V9L6J4_CALMI</name>